<dbReference type="NCBIfam" id="TIGR01640">
    <property type="entry name" value="F_box_assoc_1"/>
    <property type="match status" value="1"/>
</dbReference>
<dbReference type="Pfam" id="PF08268">
    <property type="entry name" value="FBA_3"/>
    <property type="match status" value="1"/>
</dbReference>
<sequence>MYGSSCIFKYKLHLLNSSYLKVGGSVNGLVCVYHHLPDSIPLIGIWNPATCQYKQIFTPFNASHIPGNSYISIGFGFDPVTDDYKLILITMSYDSPFPLVADVYSCNADSWGNNTVKSSFLLHGLLFTWPTIVRGRPYWYNYGVESPEHYFVMYFDLQHEVFKLLPGIKYVMATTACRVMVNLRDSLAMMFDYAPATTPRSVDVYIFNERSAEWSKHYSVTSIKIPKNMQLLNCFSNGDLLFRTNYFLKLVTISHESRGINMIGNEIYDYENPLSKFFCPYSYGYIESLVSVKGMNPMHISKVESDIFVINMSF</sequence>
<dbReference type="InterPro" id="IPR013187">
    <property type="entry name" value="F-box-assoc_dom_typ3"/>
</dbReference>
<reference evidence="2" key="1">
    <citation type="submission" date="2023-02" db="EMBL/GenBank/DDBJ databases">
        <title>Genome of toxic invasive species Heracleum sosnowskyi carries increased number of genes despite the absence of recent whole-genome duplications.</title>
        <authorList>
            <person name="Schelkunov M."/>
            <person name="Shtratnikova V."/>
            <person name="Makarenko M."/>
            <person name="Klepikova A."/>
            <person name="Omelchenko D."/>
            <person name="Novikova G."/>
            <person name="Obukhova E."/>
            <person name="Bogdanov V."/>
            <person name="Penin A."/>
            <person name="Logacheva M."/>
        </authorList>
    </citation>
    <scope>NUCLEOTIDE SEQUENCE</scope>
    <source>
        <strain evidence="2">Hsosn_3</strain>
        <tissue evidence="2">Leaf</tissue>
    </source>
</reference>
<accession>A0AAD8J710</accession>
<dbReference type="AlphaFoldDB" id="A0AAD8J710"/>
<dbReference type="Proteomes" id="UP001237642">
    <property type="component" value="Unassembled WGS sequence"/>
</dbReference>
<proteinExistence type="predicted"/>
<dbReference type="PANTHER" id="PTHR31672">
    <property type="entry name" value="BNACNNG10540D PROTEIN"/>
    <property type="match status" value="1"/>
</dbReference>
<dbReference type="InterPro" id="IPR050796">
    <property type="entry name" value="SCF_F-box_component"/>
</dbReference>
<comment type="caution">
    <text evidence="2">The sequence shown here is derived from an EMBL/GenBank/DDBJ whole genome shotgun (WGS) entry which is preliminary data.</text>
</comment>
<dbReference type="EMBL" id="JAUIZM010000002">
    <property type="protein sequence ID" value="KAK1398468.1"/>
    <property type="molecule type" value="Genomic_DNA"/>
</dbReference>
<reference evidence="2" key="2">
    <citation type="submission" date="2023-05" db="EMBL/GenBank/DDBJ databases">
        <authorList>
            <person name="Schelkunov M.I."/>
        </authorList>
    </citation>
    <scope>NUCLEOTIDE SEQUENCE</scope>
    <source>
        <strain evidence="2">Hsosn_3</strain>
        <tissue evidence="2">Leaf</tissue>
    </source>
</reference>
<evidence type="ECO:0000313" key="2">
    <source>
        <dbReference type="EMBL" id="KAK1398468.1"/>
    </source>
</evidence>
<protein>
    <recommendedName>
        <fullName evidence="1">F-box associated beta-propeller type 3 domain-containing protein</fullName>
    </recommendedName>
</protein>
<dbReference type="PANTHER" id="PTHR31672:SF13">
    <property type="entry name" value="F-BOX PROTEIN CPR30-LIKE"/>
    <property type="match status" value="1"/>
</dbReference>
<evidence type="ECO:0000313" key="3">
    <source>
        <dbReference type="Proteomes" id="UP001237642"/>
    </source>
</evidence>
<organism evidence="2 3">
    <name type="scientific">Heracleum sosnowskyi</name>
    <dbReference type="NCBI Taxonomy" id="360622"/>
    <lineage>
        <taxon>Eukaryota</taxon>
        <taxon>Viridiplantae</taxon>
        <taxon>Streptophyta</taxon>
        <taxon>Embryophyta</taxon>
        <taxon>Tracheophyta</taxon>
        <taxon>Spermatophyta</taxon>
        <taxon>Magnoliopsida</taxon>
        <taxon>eudicotyledons</taxon>
        <taxon>Gunneridae</taxon>
        <taxon>Pentapetalae</taxon>
        <taxon>asterids</taxon>
        <taxon>campanulids</taxon>
        <taxon>Apiales</taxon>
        <taxon>Apiaceae</taxon>
        <taxon>Apioideae</taxon>
        <taxon>apioid superclade</taxon>
        <taxon>Tordylieae</taxon>
        <taxon>Tordyliinae</taxon>
        <taxon>Heracleum</taxon>
    </lineage>
</organism>
<name>A0AAD8J710_9APIA</name>
<evidence type="ECO:0000259" key="1">
    <source>
        <dbReference type="Pfam" id="PF08268"/>
    </source>
</evidence>
<gene>
    <name evidence="2" type="ORF">POM88_008331</name>
</gene>
<keyword evidence="3" id="KW-1185">Reference proteome</keyword>
<feature type="domain" description="F-box associated beta-propeller type 3" evidence="1">
    <location>
        <begin position="16"/>
        <end position="246"/>
    </location>
</feature>
<dbReference type="InterPro" id="IPR017451">
    <property type="entry name" value="F-box-assoc_interact_dom"/>
</dbReference>